<dbReference type="FunFam" id="1.10.1040.10:FF:000017">
    <property type="entry name" value="2-dehydropantoate 2-reductase"/>
    <property type="match status" value="1"/>
</dbReference>
<keyword evidence="8" id="KW-1185">Reference proteome</keyword>
<evidence type="ECO:0000313" key="8">
    <source>
        <dbReference type="Proteomes" id="UP000777438"/>
    </source>
</evidence>
<dbReference type="PROSITE" id="PS51257">
    <property type="entry name" value="PROKAR_LIPOPROTEIN"/>
    <property type="match status" value="1"/>
</dbReference>
<evidence type="ECO:0000256" key="4">
    <source>
        <dbReference type="RuleBase" id="RU362068"/>
    </source>
</evidence>
<comment type="caution">
    <text evidence="7">The sequence shown here is derived from an EMBL/GenBank/DDBJ whole genome shotgun (WGS) entry which is preliminary data.</text>
</comment>
<dbReference type="Proteomes" id="UP000777438">
    <property type="component" value="Unassembled WGS sequence"/>
</dbReference>
<evidence type="ECO:0000259" key="5">
    <source>
        <dbReference type="Pfam" id="PF02558"/>
    </source>
</evidence>
<evidence type="ECO:0000256" key="1">
    <source>
        <dbReference type="ARBA" id="ARBA00007870"/>
    </source>
</evidence>
<dbReference type="AlphaFoldDB" id="A0A9P9AJG0"/>
<dbReference type="PANTHER" id="PTHR21708">
    <property type="entry name" value="PROBABLE 2-DEHYDROPANTOATE 2-REDUCTASE"/>
    <property type="match status" value="1"/>
</dbReference>
<dbReference type="InterPro" id="IPR013332">
    <property type="entry name" value="KPR_N"/>
</dbReference>
<feature type="domain" description="Ketopantoate reductase C-terminal" evidence="6">
    <location>
        <begin position="195"/>
        <end position="321"/>
    </location>
</feature>
<accession>A0A9P9AJG0</accession>
<protein>
    <recommendedName>
        <fullName evidence="4">2-dehydropantoate 2-reductase</fullName>
        <ecNumber evidence="4">1.1.1.169</ecNumber>
    </recommendedName>
    <alternativeName>
        <fullName evidence="4">Ketopantoate reductase</fullName>
    </alternativeName>
</protein>
<dbReference type="InterPro" id="IPR013752">
    <property type="entry name" value="KPA_reductase"/>
</dbReference>
<dbReference type="EMBL" id="JAGPYM010000018">
    <property type="protein sequence ID" value="KAH6885434.1"/>
    <property type="molecule type" value="Genomic_DNA"/>
</dbReference>
<dbReference type="GO" id="GO:0008677">
    <property type="term" value="F:2-dehydropantoate 2-reductase activity"/>
    <property type="evidence" value="ECO:0007669"/>
    <property type="project" value="UniProtKB-EC"/>
</dbReference>
<dbReference type="OrthoDB" id="3609at2759"/>
<evidence type="ECO:0000256" key="2">
    <source>
        <dbReference type="ARBA" id="ARBA00022857"/>
    </source>
</evidence>
<dbReference type="NCBIfam" id="TIGR00745">
    <property type="entry name" value="apbA_panE"/>
    <property type="match status" value="1"/>
</dbReference>
<proteinExistence type="inferred from homology"/>
<gene>
    <name evidence="7" type="ORF">B0T10DRAFT_409000</name>
</gene>
<name>A0A9P9AJG0_9HYPO</name>
<dbReference type="InterPro" id="IPR003710">
    <property type="entry name" value="ApbA"/>
</dbReference>
<dbReference type="SUPFAM" id="SSF51735">
    <property type="entry name" value="NAD(P)-binding Rossmann-fold domains"/>
    <property type="match status" value="1"/>
</dbReference>
<comment type="catalytic activity">
    <reaction evidence="4">
        <text>(R)-pantoate + NADP(+) = 2-dehydropantoate + NADPH + H(+)</text>
        <dbReference type="Rhea" id="RHEA:16233"/>
        <dbReference type="ChEBI" id="CHEBI:11561"/>
        <dbReference type="ChEBI" id="CHEBI:15378"/>
        <dbReference type="ChEBI" id="CHEBI:15980"/>
        <dbReference type="ChEBI" id="CHEBI:57783"/>
        <dbReference type="ChEBI" id="CHEBI:58349"/>
        <dbReference type="EC" id="1.1.1.169"/>
    </reaction>
</comment>
<evidence type="ECO:0000256" key="3">
    <source>
        <dbReference type="ARBA" id="ARBA00023002"/>
    </source>
</evidence>
<dbReference type="Pfam" id="PF02558">
    <property type="entry name" value="ApbA"/>
    <property type="match status" value="1"/>
</dbReference>
<dbReference type="GO" id="GO:0005737">
    <property type="term" value="C:cytoplasm"/>
    <property type="evidence" value="ECO:0007669"/>
    <property type="project" value="TreeGrafter"/>
</dbReference>
<dbReference type="InterPro" id="IPR008927">
    <property type="entry name" value="6-PGluconate_DH-like_C_sf"/>
</dbReference>
<dbReference type="PANTHER" id="PTHR21708:SF30">
    <property type="entry name" value="2-DEHYDROPANTOATE 2-REDUCTASE-RELATED"/>
    <property type="match status" value="1"/>
</dbReference>
<dbReference type="InterPro" id="IPR051402">
    <property type="entry name" value="KPR-Related"/>
</dbReference>
<reference evidence="7 8" key="1">
    <citation type="journal article" date="2021" name="Nat. Commun.">
        <title>Genetic determinants of endophytism in the Arabidopsis root mycobiome.</title>
        <authorList>
            <person name="Mesny F."/>
            <person name="Miyauchi S."/>
            <person name="Thiergart T."/>
            <person name="Pickel B."/>
            <person name="Atanasova L."/>
            <person name="Karlsson M."/>
            <person name="Huettel B."/>
            <person name="Barry K.W."/>
            <person name="Haridas S."/>
            <person name="Chen C."/>
            <person name="Bauer D."/>
            <person name="Andreopoulos W."/>
            <person name="Pangilinan J."/>
            <person name="LaButti K."/>
            <person name="Riley R."/>
            <person name="Lipzen A."/>
            <person name="Clum A."/>
            <person name="Drula E."/>
            <person name="Henrissat B."/>
            <person name="Kohler A."/>
            <person name="Grigoriev I.V."/>
            <person name="Martin F.M."/>
            <person name="Hacquard S."/>
        </authorList>
    </citation>
    <scope>NUCLEOTIDE SEQUENCE [LARGE SCALE GENOMIC DNA]</scope>
    <source>
        <strain evidence="7 8">MPI-CAGE-CH-0241</strain>
    </source>
</reference>
<keyword evidence="3 4" id="KW-0560">Oxidoreductase</keyword>
<dbReference type="GO" id="GO:0015940">
    <property type="term" value="P:pantothenate biosynthetic process"/>
    <property type="evidence" value="ECO:0007669"/>
    <property type="project" value="InterPro"/>
</dbReference>
<comment type="function">
    <text evidence="4">Catalyzes the NADPH-dependent reduction of ketopantoate into pantoic acid.</text>
</comment>
<dbReference type="SUPFAM" id="SSF48179">
    <property type="entry name" value="6-phosphogluconate dehydrogenase C-terminal domain-like"/>
    <property type="match status" value="1"/>
</dbReference>
<organism evidence="7 8">
    <name type="scientific">Thelonectria olida</name>
    <dbReference type="NCBI Taxonomy" id="1576542"/>
    <lineage>
        <taxon>Eukaryota</taxon>
        <taxon>Fungi</taxon>
        <taxon>Dikarya</taxon>
        <taxon>Ascomycota</taxon>
        <taxon>Pezizomycotina</taxon>
        <taxon>Sordariomycetes</taxon>
        <taxon>Hypocreomycetidae</taxon>
        <taxon>Hypocreales</taxon>
        <taxon>Nectriaceae</taxon>
        <taxon>Thelonectria</taxon>
    </lineage>
</organism>
<feature type="domain" description="Ketopantoate reductase N-terminal" evidence="5">
    <location>
        <begin position="9"/>
        <end position="165"/>
    </location>
</feature>
<comment type="similarity">
    <text evidence="1 4">Belongs to the ketopantoate reductase family.</text>
</comment>
<keyword evidence="2 4" id="KW-0521">NADP</keyword>
<dbReference type="Pfam" id="PF08546">
    <property type="entry name" value="ApbA_C"/>
    <property type="match status" value="1"/>
</dbReference>
<dbReference type="EC" id="1.1.1.169" evidence="4"/>
<evidence type="ECO:0000313" key="7">
    <source>
        <dbReference type="EMBL" id="KAH6885434.1"/>
    </source>
</evidence>
<dbReference type="Gene3D" id="3.40.50.720">
    <property type="entry name" value="NAD(P)-binding Rossmann-like Domain"/>
    <property type="match status" value="1"/>
</dbReference>
<dbReference type="InterPro" id="IPR013328">
    <property type="entry name" value="6PGD_dom2"/>
</dbReference>
<sequence length="330" mass="36009">MTPKSTPSILIYGGGSIGAACAYLLSKSVPEKTIYAVCRSNYEVASRHGFTINSEIWGLGHGIRPNIVRSVQEAVQLHGSSFDYILVTTKAVGMKTATEHPIQPALTRHSTIVIIQNGVRIEDPFRRIFPENPIVSVVMYTPLTQTAPGVFYHHLLDNILLGTFPSQAPLQHKEAAERLCQMFSIGGAKAKHEEDIQAERWKKLLINASLNPICALANLPDARFLQTAKGATKFARDVMVEVAATARAAGYEAITDDVVESQLRVVTSRKLPGVEPSMMADAISRRQMEADALLGNVMDIAKENDVEVPIVSTLYYLVNGLNHSFGQAKG</sequence>
<dbReference type="InterPro" id="IPR036291">
    <property type="entry name" value="NAD(P)-bd_dom_sf"/>
</dbReference>
<evidence type="ECO:0000259" key="6">
    <source>
        <dbReference type="Pfam" id="PF08546"/>
    </source>
</evidence>
<dbReference type="Gene3D" id="1.10.1040.10">
    <property type="entry name" value="N-(1-d-carboxylethyl)-l-norvaline Dehydrogenase, domain 2"/>
    <property type="match status" value="1"/>
</dbReference>